<name>A0A022QMH5_ERYGU</name>
<dbReference type="GO" id="GO:0016020">
    <property type="term" value="C:membrane"/>
    <property type="evidence" value="ECO:0000318"/>
    <property type="project" value="GO_Central"/>
</dbReference>
<gene>
    <name evidence="2" type="ORF">MIMGU_mgv1a020329mg</name>
</gene>
<keyword evidence="3" id="KW-1185">Reference proteome</keyword>
<dbReference type="eggNOG" id="ENOG502QPWS">
    <property type="taxonomic scope" value="Eukaryota"/>
</dbReference>
<dbReference type="STRING" id="4155.A0A022QMH5"/>
<evidence type="ECO:0000313" key="2">
    <source>
        <dbReference type="EMBL" id="EYU28809.1"/>
    </source>
</evidence>
<keyword evidence="1" id="KW-0812">Transmembrane</keyword>
<organism evidence="2 3">
    <name type="scientific">Erythranthe guttata</name>
    <name type="common">Yellow monkey flower</name>
    <name type="synonym">Mimulus guttatus</name>
    <dbReference type="NCBI Taxonomy" id="4155"/>
    <lineage>
        <taxon>Eukaryota</taxon>
        <taxon>Viridiplantae</taxon>
        <taxon>Streptophyta</taxon>
        <taxon>Embryophyta</taxon>
        <taxon>Tracheophyta</taxon>
        <taxon>Spermatophyta</taxon>
        <taxon>Magnoliopsida</taxon>
        <taxon>eudicotyledons</taxon>
        <taxon>Gunneridae</taxon>
        <taxon>Pentapetalae</taxon>
        <taxon>asterids</taxon>
        <taxon>lamiids</taxon>
        <taxon>Lamiales</taxon>
        <taxon>Phrymaceae</taxon>
        <taxon>Erythranthe</taxon>
    </lineage>
</organism>
<dbReference type="OMA" id="ESRWGFA"/>
<sequence>MSTQRPNLWRLISESSHIIGAQPRHFSALSVLFLLPISISTLIYQFLLRPDSIRSGYGRSQLHIQITYLIFATVFGLCGSASITYSTVRGFYGKRVTLTSSLKSIMVSFYLLLSTKLVAQIIVALVIFGFGVSMVLAYNGLLLLGLEMDYDSLYFLIFVILIAALVVAAMIYVEVGWCLTTAVVVVESRWGFAPLKRSWHLVKGMRWVAFSKVVVFLILGGLLSMWYTIVVAKSGGGGGNGWKSWGFCLQAIVCANILTVFLLYSVTATAVLFIHCRALHGEDMAAFHKSDEEEEFGGEYEYLPLPFSNV</sequence>
<dbReference type="PhylomeDB" id="A0A022QMH5"/>
<evidence type="ECO:0000256" key="1">
    <source>
        <dbReference type="SAM" id="Phobius"/>
    </source>
</evidence>
<feature type="transmembrane region" description="Helical" evidence="1">
    <location>
        <begin position="66"/>
        <end position="88"/>
    </location>
</feature>
<dbReference type="PANTHER" id="PTHR33133">
    <property type="entry name" value="OS08G0107100 PROTEIN-RELATED"/>
    <property type="match status" value="1"/>
</dbReference>
<feature type="transmembrane region" description="Helical" evidence="1">
    <location>
        <begin position="249"/>
        <end position="274"/>
    </location>
</feature>
<feature type="transmembrane region" description="Helical" evidence="1">
    <location>
        <begin position="153"/>
        <end position="186"/>
    </location>
</feature>
<keyword evidence="1" id="KW-1133">Transmembrane helix</keyword>
<keyword evidence="1" id="KW-0472">Membrane</keyword>
<proteinExistence type="predicted"/>
<accession>A0A022QMH5</accession>
<evidence type="ECO:0000313" key="3">
    <source>
        <dbReference type="Proteomes" id="UP000030748"/>
    </source>
</evidence>
<feature type="transmembrane region" description="Helical" evidence="1">
    <location>
        <begin position="109"/>
        <end position="133"/>
    </location>
</feature>
<feature type="transmembrane region" description="Helical" evidence="1">
    <location>
        <begin position="207"/>
        <end position="229"/>
    </location>
</feature>
<dbReference type="Proteomes" id="UP000030748">
    <property type="component" value="Unassembled WGS sequence"/>
</dbReference>
<feature type="transmembrane region" description="Helical" evidence="1">
    <location>
        <begin position="26"/>
        <end position="46"/>
    </location>
</feature>
<dbReference type="OrthoDB" id="1934322at2759"/>
<dbReference type="AlphaFoldDB" id="A0A022QMH5"/>
<reference evidence="2 3" key="1">
    <citation type="journal article" date="2013" name="Proc. Natl. Acad. Sci. U.S.A.">
        <title>Fine-scale variation in meiotic recombination in Mimulus inferred from population shotgun sequencing.</title>
        <authorList>
            <person name="Hellsten U."/>
            <person name="Wright K.M."/>
            <person name="Jenkins J."/>
            <person name="Shu S."/>
            <person name="Yuan Y."/>
            <person name="Wessler S.R."/>
            <person name="Schmutz J."/>
            <person name="Willis J.H."/>
            <person name="Rokhsar D.S."/>
        </authorList>
    </citation>
    <scope>NUCLEOTIDE SEQUENCE [LARGE SCALE GENOMIC DNA]</scope>
    <source>
        <strain evidence="3">cv. DUN x IM62</strain>
    </source>
</reference>
<dbReference type="PANTHER" id="PTHR33133:SF7">
    <property type="entry name" value="F26K24.10 PROTEIN-RELATED"/>
    <property type="match status" value="1"/>
</dbReference>
<dbReference type="EMBL" id="KI631311">
    <property type="protein sequence ID" value="EYU28809.1"/>
    <property type="molecule type" value="Genomic_DNA"/>
</dbReference>
<dbReference type="KEGG" id="egt:105967426"/>
<protein>
    <submittedName>
        <fullName evidence="2">Uncharacterized protein</fullName>
    </submittedName>
</protein>